<evidence type="ECO:0000313" key="4">
    <source>
        <dbReference type="Proteomes" id="UP001189429"/>
    </source>
</evidence>
<comment type="caution">
    <text evidence="3">The sequence shown here is derived from an EMBL/GenBank/DDBJ whole genome shotgun (WGS) entry which is preliminary data.</text>
</comment>
<accession>A0ABN9XZB8</accession>
<dbReference type="Gene3D" id="1.10.443.10">
    <property type="entry name" value="Intergrase catalytic core"/>
    <property type="match status" value="1"/>
</dbReference>
<feature type="region of interest" description="Disordered" evidence="2">
    <location>
        <begin position="1204"/>
        <end position="1246"/>
    </location>
</feature>
<feature type="region of interest" description="Disordered" evidence="2">
    <location>
        <begin position="417"/>
        <end position="440"/>
    </location>
</feature>
<gene>
    <name evidence="3" type="ORF">PCOR1329_LOCUS79958</name>
</gene>
<dbReference type="Proteomes" id="UP001189429">
    <property type="component" value="Unassembled WGS sequence"/>
</dbReference>
<organism evidence="3 4">
    <name type="scientific">Prorocentrum cordatum</name>
    <dbReference type="NCBI Taxonomy" id="2364126"/>
    <lineage>
        <taxon>Eukaryota</taxon>
        <taxon>Sar</taxon>
        <taxon>Alveolata</taxon>
        <taxon>Dinophyceae</taxon>
        <taxon>Prorocentrales</taxon>
        <taxon>Prorocentraceae</taxon>
        <taxon>Prorocentrum</taxon>
    </lineage>
</organism>
<dbReference type="EMBL" id="CAUYUJ010021281">
    <property type="protein sequence ID" value="CAK0903738.1"/>
    <property type="molecule type" value="Genomic_DNA"/>
</dbReference>
<keyword evidence="4" id="KW-1185">Reference proteome</keyword>
<dbReference type="InterPro" id="IPR013762">
    <property type="entry name" value="Integrase-like_cat_sf"/>
</dbReference>
<evidence type="ECO:0008006" key="5">
    <source>
        <dbReference type="Google" id="ProtNLM"/>
    </source>
</evidence>
<protein>
    <recommendedName>
        <fullName evidence="5">RNA-directed RNA polymerase</fullName>
    </recommendedName>
</protein>
<keyword evidence="1" id="KW-0233">DNA recombination</keyword>
<reference evidence="3" key="1">
    <citation type="submission" date="2023-10" db="EMBL/GenBank/DDBJ databases">
        <authorList>
            <person name="Chen Y."/>
            <person name="Shah S."/>
            <person name="Dougan E. K."/>
            <person name="Thang M."/>
            <person name="Chan C."/>
        </authorList>
    </citation>
    <scope>NUCLEOTIDE SEQUENCE [LARGE SCALE GENOMIC DNA]</scope>
</reference>
<feature type="compositionally biased region" description="Basic and acidic residues" evidence="2">
    <location>
        <begin position="417"/>
        <end position="430"/>
    </location>
</feature>
<dbReference type="InterPro" id="IPR011010">
    <property type="entry name" value="DNA_brk_join_enz"/>
</dbReference>
<name>A0ABN9XZB8_9DINO</name>
<sequence>MHWLAEQLGGVGSAFVGAYLGASTASTHCSCHFESSPVDEGLLTILRAQLDRCGPERLHAAAAPVCAQPVGGFLVAAGLGLLLGVSLTLGAQAALRPQAPAAAQPAAAGRAPATPPAQQVIDLSGHRVLPLARAAPWPAQVRGNVYGFDPLTADQRDDLFLRGGQLARVLGHQPGNVAAAADRQWRVSDTGHEKFNEVVADGSMLGDRAVVKGDTGLYCIDEGASEWVSVQRVRVQDHDAWLEKKRSGPGRDLRILPVHRDAGGKRVMLLRESINLFREPKFPDWPFEGPSAAKEVLGDVAAAGLELHLYPTWWESKSGVNPAGSVAREVRLAFDYLRMLQAYDQTNMVSLAAVELICRRIVVCQKAVRRNPKAPDFTGLERFVLSNFDESGGLKTTEFDKYMAEQQKASAVVLKSMRQDVEEQENEKKRQAGRQQAGDVPSAAALVSDAVAALNGLASARIGRPLQARRSRPAEREVTSAQQSILDRVAERVDDQFPAPPDASFSSALPDLLKCADMYLTSESSSRVPIQLERLKILQNSTMPKEALDVVGADARKLLADPWRYIERRANDVEADGPPPRPYTDPRLRFSRKLMKELVLTLHRGNLVVFRPSVKAFIGLFTVVKKDGWWQRLIVDARVPNHWHRRPPHSCLATPGAASALDLSDAALEPGAAGSLELCGAAVDLQDGFYQLSFKVMSDWFGIDCRMTAAEAGITQVFDVVDGVGTWLPVAAKDPVWPCFCGVPMGWTWALFICHSALTDAMVESLVRVMRCDRGLAEAQLLRDGQPAPRLAKGRPVAAPYVDNGNLLCFDREDAAAFYGSMAAVLSERGFTLRDNVECDANLDMVGFELQGAKFVWRQRRSRFWRLWHALRQLELRGGCTGEVMRIILGHLVNFFMLSRPALSVLSQLYVFSTENLGRYRRFDGHVRGELVTCRGLLALVRSRLRPHHYPVAFCSDASTRGYAIHSGQIDPHLLYDVCRWRERWRFTVAEEDEGPGIDGAQTGLDADFRELGADLDIEDGDWDRRGDRAVPVRRAPRVSSLVPAEALRAAELGLPHPRVTGIVPALPDTLVAPTRWRRLLVGAWQRREAIHMKEARIALVGLYHAVRDPASHGGVVLSLGDNLSEVLATERGRAHDPALNSVCRRAAAVELGAEVRWVRRYVETDRNPTDSDSRLAEQGILAPGESLRGGRLAARLGRLREGACRPDRVPEGAPRAAAGSAAAPAPSAGPQRRPLWPGARGPSHRRDRAGVLEIFGGSCRFSGACAAAGLRILCPVDVSAGPHFNVLCIAVQQKILHWISHGYVCHVHIATPCTRWSVANTTGAPDSEGSRAGLGCADFTVRVLRMCHRCGVSVSLENPRSSRLLKYPPLANIFEKLGCVSFEYHCCRYGAPYLKPTVFVTNVPSLGVIERACVCTVPHERLEGKVKIPDETGKLVWKWKTSLAGAYPPGLCRVAARGLKEALGPGALRRDGEPALDPRWERELAAAAGLPQPKPLEVPSCPRRFTTGWEHAVGHQLCGDSAEQRAVAKTVKVSPGEEGYLKQRSVGGATLRLYQREYEMLVAWWKAQRLSTVSTEAHDEALERYLDKLFFDGEPASRANNVVHALMYHIDEVWAKTPHFPRTRRALRGFRKASQTRSRDGCPWEAALALAHWMGRQRTPFMANSAALTLVLFDGYLRASEGLGLGRDQLIPPQGGHGARRCWAAMICPEEEGRPTKSGDFDDTVIFGDTSEARRPLLTKILQVLHRTTEAGALVFDGLSLSSYERVFRRGTLELGLENLRLTPRCLRHGGASTDGLDDLPIVQIQKRGRWKSLASCKRYEKKGRLLKQLDRLKAVPGVHGETSLRWLLTQFPRILQNQREHASVMFGRQNQRGASQLVKKADAPPSKGCFEGCFAGLLGYPPAGGAGATSYGERPRCSRSSGPCRCGRTRPRSAERGASSSA</sequence>
<proteinExistence type="predicted"/>
<feature type="compositionally biased region" description="Low complexity" evidence="2">
    <location>
        <begin position="1213"/>
        <end position="1235"/>
    </location>
</feature>
<evidence type="ECO:0000313" key="3">
    <source>
        <dbReference type="EMBL" id="CAK0903738.1"/>
    </source>
</evidence>
<evidence type="ECO:0000256" key="1">
    <source>
        <dbReference type="ARBA" id="ARBA00023172"/>
    </source>
</evidence>
<dbReference type="SUPFAM" id="SSF56349">
    <property type="entry name" value="DNA breaking-rejoining enzymes"/>
    <property type="match status" value="1"/>
</dbReference>
<evidence type="ECO:0000256" key="2">
    <source>
        <dbReference type="SAM" id="MobiDB-lite"/>
    </source>
</evidence>
<feature type="region of interest" description="Disordered" evidence="2">
    <location>
        <begin position="1907"/>
        <end position="1944"/>
    </location>
</feature>